<evidence type="ECO:0000256" key="6">
    <source>
        <dbReference type="SAM" id="MobiDB-lite"/>
    </source>
</evidence>
<feature type="transmembrane region" description="Helical" evidence="7">
    <location>
        <begin position="49"/>
        <end position="72"/>
    </location>
</feature>
<name>A0AAJ0AS07_9PEZI</name>
<evidence type="ECO:0000256" key="5">
    <source>
        <dbReference type="ARBA" id="ARBA00038359"/>
    </source>
</evidence>
<gene>
    <name evidence="9" type="ORF">BDP55DRAFT_545713</name>
</gene>
<comment type="caution">
    <text evidence="9">The sequence shown here is derived from an EMBL/GenBank/DDBJ whole genome shotgun (WGS) entry which is preliminary data.</text>
</comment>
<evidence type="ECO:0000256" key="2">
    <source>
        <dbReference type="ARBA" id="ARBA00022692"/>
    </source>
</evidence>
<dbReference type="PANTHER" id="PTHR33048:SF167">
    <property type="entry name" value="INTEGRAL MEMBRANE PROTEIN"/>
    <property type="match status" value="1"/>
</dbReference>
<evidence type="ECO:0000259" key="8">
    <source>
        <dbReference type="Pfam" id="PF20684"/>
    </source>
</evidence>
<keyword evidence="2 7" id="KW-0812">Transmembrane</keyword>
<dbReference type="AlphaFoldDB" id="A0AAJ0AS07"/>
<feature type="transmembrane region" description="Helical" evidence="7">
    <location>
        <begin position="250"/>
        <end position="272"/>
    </location>
</feature>
<feature type="domain" description="Rhodopsin" evidence="8">
    <location>
        <begin position="33"/>
        <end position="277"/>
    </location>
</feature>
<evidence type="ECO:0000256" key="1">
    <source>
        <dbReference type="ARBA" id="ARBA00004141"/>
    </source>
</evidence>
<dbReference type="EMBL" id="JAHMHR010000008">
    <property type="protein sequence ID" value="KAK1689316.1"/>
    <property type="molecule type" value="Genomic_DNA"/>
</dbReference>
<dbReference type="GeneID" id="85453122"/>
<feature type="transmembrane region" description="Helical" evidence="7">
    <location>
        <begin position="128"/>
        <end position="150"/>
    </location>
</feature>
<feature type="transmembrane region" description="Helical" evidence="7">
    <location>
        <begin position="182"/>
        <end position="202"/>
    </location>
</feature>
<dbReference type="InterPro" id="IPR052337">
    <property type="entry name" value="SAT4-like"/>
</dbReference>
<feature type="transmembrane region" description="Helical" evidence="7">
    <location>
        <begin position="92"/>
        <end position="116"/>
    </location>
</feature>
<feature type="transmembrane region" description="Helical" evidence="7">
    <location>
        <begin position="214"/>
        <end position="238"/>
    </location>
</feature>
<evidence type="ECO:0000313" key="9">
    <source>
        <dbReference type="EMBL" id="KAK1689316.1"/>
    </source>
</evidence>
<dbReference type="GO" id="GO:0016020">
    <property type="term" value="C:membrane"/>
    <property type="evidence" value="ECO:0007669"/>
    <property type="project" value="UniProtKB-SubCell"/>
</dbReference>
<keyword evidence="3 7" id="KW-1133">Transmembrane helix</keyword>
<dbReference type="PANTHER" id="PTHR33048">
    <property type="entry name" value="PTH11-LIKE INTEGRAL MEMBRANE PROTEIN (AFU_ORTHOLOGUE AFUA_5G11245)"/>
    <property type="match status" value="1"/>
</dbReference>
<keyword evidence="4 7" id="KW-0472">Membrane</keyword>
<dbReference type="Proteomes" id="UP001224890">
    <property type="component" value="Unassembled WGS sequence"/>
</dbReference>
<sequence>MGSLPDNVNASNAGRIVGVVGVFHFLALAFVSLRIYARVVILRAFGTEDALIVAAAILALVSWICLVLQIPYGLGRHGSTIPTSDRIEFEQISFWKTVISDGVAMGLLRISMAISLLRLKRDLQWYQWSLYAVIGFVVAYSIQAIAWLFVYCTPYSGWWEFQWMNPFDPRCHDFNLFINLTYWNISCNIFTDICLGALPIPIIWHLKMRFRVRLYVIGILNLGYFAIIMGVLKAVFMLTTGGNPDAIFDYWVHFWQNLQLNVGIIAACASYLKPLFGRLLKINSSVGYYPSNERYGRSGQTPHGAGASRSHAYSSGNKRTSRIPLDRSLHDEFEMHTKDDFRVTGRYVDGGTGTDTRADTVRSPVAMEGRCSAEAVYAGGLPSDSNSEEIILQKEHGRGIVCTRDFSVLYSENDGFRPTGSSQP</sequence>
<dbReference type="RefSeq" id="XP_060433011.1">
    <property type="nucleotide sequence ID" value="XM_060568596.1"/>
</dbReference>
<evidence type="ECO:0000256" key="7">
    <source>
        <dbReference type="SAM" id="Phobius"/>
    </source>
</evidence>
<dbReference type="Pfam" id="PF20684">
    <property type="entry name" value="Fung_rhodopsin"/>
    <property type="match status" value="1"/>
</dbReference>
<evidence type="ECO:0000313" key="10">
    <source>
        <dbReference type="Proteomes" id="UP001224890"/>
    </source>
</evidence>
<proteinExistence type="inferred from homology"/>
<accession>A0AAJ0AS07</accession>
<comment type="similarity">
    <text evidence="5">Belongs to the SAT4 family.</text>
</comment>
<feature type="transmembrane region" description="Helical" evidence="7">
    <location>
        <begin position="16"/>
        <end position="37"/>
    </location>
</feature>
<evidence type="ECO:0000256" key="4">
    <source>
        <dbReference type="ARBA" id="ARBA00023136"/>
    </source>
</evidence>
<evidence type="ECO:0000256" key="3">
    <source>
        <dbReference type="ARBA" id="ARBA00022989"/>
    </source>
</evidence>
<organism evidence="9 10">
    <name type="scientific">Colletotrichum godetiae</name>
    <dbReference type="NCBI Taxonomy" id="1209918"/>
    <lineage>
        <taxon>Eukaryota</taxon>
        <taxon>Fungi</taxon>
        <taxon>Dikarya</taxon>
        <taxon>Ascomycota</taxon>
        <taxon>Pezizomycotina</taxon>
        <taxon>Sordariomycetes</taxon>
        <taxon>Hypocreomycetidae</taxon>
        <taxon>Glomerellales</taxon>
        <taxon>Glomerellaceae</taxon>
        <taxon>Colletotrichum</taxon>
        <taxon>Colletotrichum acutatum species complex</taxon>
    </lineage>
</organism>
<protein>
    <recommendedName>
        <fullName evidence="8">Rhodopsin domain-containing protein</fullName>
    </recommendedName>
</protein>
<feature type="region of interest" description="Disordered" evidence="6">
    <location>
        <begin position="296"/>
        <end position="322"/>
    </location>
</feature>
<comment type="subcellular location">
    <subcellularLocation>
        <location evidence="1">Membrane</location>
        <topology evidence="1">Multi-pass membrane protein</topology>
    </subcellularLocation>
</comment>
<reference evidence="9" key="1">
    <citation type="submission" date="2021-06" db="EMBL/GenBank/DDBJ databases">
        <title>Comparative genomics, transcriptomics and evolutionary studies reveal genomic signatures of adaptation to plant cell wall in hemibiotrophic fungi.</title>
        <authorList>
            <consortium name="DOE Joint Genome Institute"/>
            <person name="Baroncelli R."/>
            <person name="Diaz J.F."/>
            <person name="Benocci T."/>
            <person name="Peng M."/>
            <person name="Battaglia E."/>
            <person name="Haridas S."/>
            <person name="Andreopoulos W."/>
            <person name="Labutti K."/>
            <person name="Pangilinan J."/>
            <person name="Floch G.L."/>
            <person name="Makela M.R."/>
            <person name="Henrissat B."/>
            <person name="Grigoriev I.V."/>
            <person name="Crouch J.A."/>
            <person name="De Vries R.P."/>
            <person name="Sukno S.A."/>
            <person name="Thon M.R."/>
        </authorList>
    </citation>
    <scope>NUCLEOTIDE SEQUENCE</scope>
    <source>
        <strain evidence="9">CBS 193.32</strain>
    </source>
</reference>
<keyword evidence="10" id="KW-1185">Reference proteome</keyword>
<dbReference type="InterPro" id="IPR049326">
    <property type="entry name" value="Rhodopsin_dom_fungi"/>
</dbReference>